<dbReference type="InterPro" id="IPR029016">
    <property type="entry name" value="GAF-like_dom_sf"/>
</dbReference>
<organism evidence="8 9">
    <name type="scientific">Gallionella capsiferriformans (strain ES-2)</name>
    <name type="common">Gallionella ferruginea capsiferriformans (strain ES-2)</name>
    <dbReference type="NCBI Taxonomy" id="395494"/>
    <lineage>
        <taxon>Bacteria</taxon>
        <taxon>Pseudomonadati</taxon>
        <taxon>Pseudomonadota</taxon>
        <taxon>Betaproteobacteria</taxon>
        <taxon>Nitrosomonadales</taxon>
        <taxon>Gallionellaceae</taxon>
        <taxon>Gallionella</taxon>
    </lineage>
</organism>
<dbReference type="Gene3D" id="3.20.20.450">
    <property type="entry name" value="EAL domain"/>
    <property type="match status" value="1"/>
</dbReference>
<dbReference type="eggNOG" id="COG2202">
    <property type="taxonomic scope" value="Bacteria"/>
</dbReference>
<feature type="domain" description="CBS" evidence="7">
    <location>
        <begin position="202"/>
        <end position="260"/>
    </location>
</feature>
<dbReference type="NCBIfam" id="TIGR00229">
    <property type="entry name" value="sensory_box"/>
    <property type="match status" value="2"/>
</dbReference>
<evidence type="ECO:0000259" key="7">
    <source>
        <dbReference type="PROSITE" id="PS51371"/>
    </source>
</evidence>
<dbReference type="FunFam" id="3.30.70.270:FF:000001">
    <property type="entry name" value="Diguanylate cyclase domain protein"/>
    <property type="match status" value="1"/>
</dbReference>
<dbReference type="InterPro" id="IPR001633">
    <property type="entry name" value="EAL_dom"/>
</dbReference>
<evidence type="ECO:0000256" key="2">
    <source>
        <dbReference type="PROSITE-ProRule" id="PRU00703"/>
    </source>
</evidence>
<dbReference type="SUPFAM" id="SSF55781">
    <property type="entry name" value="GAF domain-like"/>
    <property type="match status" value="2"/>
</dbReference>
<proteinExistence type="predicted"/>
<evidence type="ECO:0000313" key="9">
    <source>
        <dbReference type="Proteomes" id="UP000001235"/>
    </source>
</evidence>
<dbReference type="Pfam" id="PF08448">
    <property type="entry name" value="PAS_4"/>
    <property type="match status" value="1"/>
</dbReference>
<dbReference type="SUPFAM" id="SSF55073">
    <property type="entry name" value="Nucleotide cyclase"/>
    <property type="match status" value="1"/>
</dbReference>
<dbReference type="GO" id="GO:0071111">
    <property type="term" value="F:cyclic-guanylate-specific phosphodiesterase activity"/>
    <property type="evidence" value="ECO:0007669"/>
    <property type="project" value="UniProtKB-EC"/>
</dbReference>
<dbReference type="Pfam" id="PF00563">
    <property type="entry name" value="EAL"/>
    <property type="match status" value="1"/>
</dbReference>
<dbReference type="InterPro" id="IPR001610">
    <property type="entry name" value="PAC"/>
</dbReference>
<dbReference type="CDD" id="cd01948">
    <property type="entry name" value="EAL"/>
    <property type="match status" value="1"/>
</dbReference>
<feature type="domain" description="CBS" evidence="7">
    <location>
        <begin position="73"/>
        <end position="131"/>
    </location>
</feature>
<evidence type="ECO:0000259" key="5">
    <source>
        <dbReference type="PROSITE" id="PS50883"/>
    </source>
</evidence>
<evidence type="ECO:0000256" key="1">
    <source>
        <dbReference type="ARBA" id="ARBA00051114"/>
    </source>
</evidence>
<dbReference type="SMART" id="SM00065">
    <property type="entry name" value="GAF"/>
    <property type="match status" value="2"/>
</dbReference>
<dbReference type="SMART" id="SM00091">
    <property type="entry name" value="PAS"/>
    <property type="match status" value="2"/>
</dbReference>
<dbReference type="Gene3D" id="3.10.580.10">
    <property type="entry name" value="CBS-domain"/>
    <property type="match status" value="2"/>
</dbReference>
<dbReference type="InterPro" id="IPR035965">
    <property type="entry name" value="PAS-like_dom_sf"/>
</dbReference>
<evidence type="ECO:0000313" key="8">
    <source>
        <dbReference type="EMBL" id="ADL55159.1"/>
    </source>
</evidence>
<evidence type="ECO:0000259" key="4">
    <source>
        <dbReference type="PROSITE" id="PS50113"/>
    </source>
</evidence>
<dbReference type="GO" id="GO:0006355">
    <property type="term" value="P:regulation of DNA-templated transcription"/>
    <property type="evidence" value="ECO:0007669"/>
    <property type="project" value="InterPro"/>
</dbReference>
<dbReference type="SUPFAM" id="SSF55785">
    <property type="entry name" value="PYP-like sensor domain (PAS domain)"/>
    <property type="match status" value="2"/>
</dbReference>
<dbReference type="InterPro" id="IPR046342">
    <property type="entry name" value="CBS_dom_sf"/>
</dbReference>
<dbReference type="EMBL" id="CP002159">
    <property type="protein sequence ID" value="ADL55159.1"/>
    <property type="molecule type" value="Genomic_DNA"/>
</dbReference>
<accession>D9SF62</accession>
<dbReference type="InterPro" id="IPR003018">
    <property type="entry name" value="GAF"/>
</dbReference>
<dbReference type="SUPFAM" id="SSF54631">
    <property type="entry name" value="CBS-domain pair"/>
    <property type="match status" value="2"/>
</dbReference>
<dbReference type="Pfam" id="PF00571">
    <property type="entry name" value="CBS"/>
    <property type="match status" value="4"/>
</dbReference>
<dbReference type="SMART" id="SM00086">
    <property type="entry name" value="PAC"/>
    <property type="match status" value="2"/>
</dbReference>
<dbReference type="Gene3D" id="3.30.70.270">
    <property type="match status" value="1"/>
</dbReference>
<dbReference type="PROSITE" id="PS50112">
    <property type="entry name" value="PAS"/>
    <property type="match status" value="2"/>
</dbReference>
<name>D9SF62_GALCS</name>
<dbReference type="SMART" id="SM00052">
    <property type="entry name" value="EAL"/>
    <property type="match status" value="1"/>
</dbReference>
<dbReference type="PANTHER" id="PTHR44757">
    <property type="entry name" value="DIGUANYLATE CYCLASE DGCP"/>
    <property type="match status" value="1"/>
</dbReference>
<dbReference type="HOGENOM" id="CLU_000445_70_20_4"/>
<dbReference type="SMART" id="SM00267">
    <property type="entry name" value="GGDEF"/>
    <property type="match status" value="1"/>
</dbReference>
<dbReference type="Gene3D" id="3.30.450.40">
    <property type="match status" value="2"/>
</dbReference>
<dbReference type="InterPro" id="IPR035919">
    <property type="entry name" value="EAL_sf"/>
</dbReference>
<feature type="domain" description="PAS" evidence="3">
    <location>
        <begin position="275"/>
        <end position="345"/>
    </location>
</feature>
<dbReference type="InterPro" id="IPR013656">
    <property type="entry name" value="PAS_4"/>
</dbReference>
<dbReference type="SUPFAM" id="SSF141868">
    <property type="entry name" value="EAL domain-like"/>
    <property type="match status" value="1"/>
</dbReference>
<dbReference type="Proteomes" id="UP000001235">
    <property type="component" value="Chromosome"/>
</dbReference>
<dbReference type="KEGG" id="gca:Galf_1131"/>
<dbReference type="PROSITE" id="PS50887">
    <property type="entry name" value="GGDEF"/>
    <property type="match status" value="1"/>
</dbReference>
<feature type="domain" description="CBS" evidence="7">
    <location>
        <begin position="10"/>
        <end position="67"/>
    </location>
</feature>
<feature type="domain" description="EAL" evidence="5">
    <location>
        <begin position="1044"/>
        <end position="1298"/>
    </location>
</feature>
<dbReference type="GO" id="GO:0071732">
    <property type="term" value="P:cellular response to nitric oxide"/>
    <property type="evidence" value="ECO:0007669"/>
    <property type="project" value="UniProtKB-ARBA"/>
</dbReference>
<dbReference type="CDD" id="cd02205">
    <property type="entry name" value="CBS_pair_SF"/>
    <property type="match status" value="1"/>
</dbReference>
<dbReference type="CDD" id="cd01949">
    <property type="entry name" value="GGDEF"/>
    <property type="match status" value="1"/>
</dbReference>
<dbReference type="InterPro" id="IPR000700">
    <property type="entry name" value="PAS-assoc_C"/>
</dbReference>
<keyword evidence="2" id="KW-0129">CBS domain</keyword>
<dbReference type="SMART" id="SM00116">
    <property type="entry name" value="CBS"/>
    <property type="match status" value="4"/>
</dbReference>
<evidence type="ECO:0000259" key="6">
    <source>
        <dbReference type="PROSITE" id="PS50887"/>
    </source>
</evidence>
<evidence type="ECO:0000259" key="3">
    <source>
        <dbReference type="PROSITE" id="PS50112"/>
    </source>
</evidence>
<dbReference type="Gene3D" id="3.30.450.20">
    <property type="entry name" value="PAS domain"/>
    <property type="match status" value="2"/>
</dbReference>
<dbReference type="PROSITE" id="PS50113">
    <property type="entry name" value="PAC"/>
    <property type="match status" value="2"/>
</dbReference>
<dbReference type="InterPro" id="IPR043128">
    <property type="entry name" value="Rev_trsase/Diguanyl_cyclase"/>
</dbReference>
<protein>
    <submittedName>
        <fullName evidence="8">Diguanylate cyclase/phosphodiesterase with PAS/PAC and GAF sensor(S)</fullName>
    </submittedName>
</protein>
<dbReference type="InterPro" id="IPR013767">
    <property type="entry name" value="PAS_fold"/>
</dbReference>
<dbReference type="FunFam" id="3.20.20.450:FF:000001">
    <property type="entry name" value="Cyclic di-GMP phosphodiesterase yahA"/>
    <property type="match status" value="1"/>
</dbReference>
<dbReference type="PROSITE" id="PS50883">
    <property type="entry name" value="EAL"/>
    <property type="match status" value="1"/>
</dbReference>
<dbReference type="InterPro" id="IPR000644">
    <property type="entry name" value="CBS_dom"/>
</dbReference>
<dbReference type="CDD" id="cd00130">
    <property type="entry name" value="PAS"/>
    <property type="match status" value="2"/>
</dbReference>
<dbReference type="STRING" id="395494.Galf_1131"/>
<dbReference type="Pfam" id="PF00990">
    <property type="entry name" value="GGDEF"/>
    <property type="match status" value="1"/>
</dbReference>
<sequence length="1301" mass="144053">MMELTLADIMNRQVRHVLPDCTIGDAAKQMNDARMSSLLVMSDNTPLGIITERDLLRHLSAHTSRQTPVSEIMSHPVLTAAPDTGFTAAYSQVLNHHVRHLVVVDGKGGVIGLASETDFRNHLGADLLRKLDDLQAVMDHKLPQLRPEDKLSDAVAMMLQDRTSYALVVENGLPLGILTERDMAGLFVNGAPVEGVSLREVMHSPVLTVSHQTPVFEMAGLMQASRYRHLVVVDDAGLVLGMVTLHKLMARIAATVMNEETLRRQESLEHSMHHAESQLRLIVKTIPDLIWLKDVEGVYLSCNPMFERFFGAIEADIVGKTDYDFVSREQADFFRAHDRAAMLADKPSINEEWVTFADDGHRACLETTKSPMFNAVGQLIGVLGIAHDITERLAAAKKIERLTQLYNALSQCNQAIVHSSSEAELFAQICQDAVRFGGLKMAWVGVVDHDTGWIRPVASYGDGMDYLQGAQMSVDEASPLGRGPTGTAIRENRPVWCQDYQHDTATRPWHQIGASYGWGASAALPLRRNGVAIGAFTLYNSDINGFDDESRTLLTEMATDISFALDNFERETLRKRLELQIESERSVLESLARGESLPAVLKQLVLSFEAIYPGMYCSVLLLSADGKRLLHGAAASLPDAYCEAINGALIGEKVGSCGTAAFTCKTTVVSDIATDPLWQDYKALALAHNLAACWSVPILSTKGQVLGTFALYYSKSRSPMADELAALERGAHLASLAIERAQTGAWLNKLSQAVEQSPNSIVITDLNANIEYANDAFVKTTGYTLPEVMGKNPRILHSGKTTVETYAAMWTQLNSGQMWRGELINRRKDGTEYVELARISPLRHTDGRVTNYLSIKEDITEQKQVEARIRQLAHFDLLTGLPNQTLLKDRAGFAMQMAQRSAHHLAVLFLDIDHFKNINDTLGHRIGDELLVHLAKRMKLLLRDEDTLSRFGGDEFILVLPDTDADGAAHVAEKILETVAKTCYIEQHELVVTPSIGIAMYPSDGMDFDKLYQSADVAMYRAKQDGRNNFRFFTSEMQARSARRLLLENALRQALSRNQFELHYQPQISMQDGKIVGAEALLRWYHPELGSISPAEFIPVAEESGLILSIGEWVLRTAVQQVKRWQDAGHPPVTVAINLSAVQFRQARLSELVMQILHEANLAPHWIELELTESVAMDNPLVAIGVMNDLHGCGIRMSIDDFGTGYSSLSYLRKFKVNKLKIDQSFVRDLADDIESRAIVTAIITLASSMGFQTIAEGVETAGQLAFLRLQGCNEVQGYYFSRPLTVALFEAFVLGHAEIP</sequence>
<dbReference type="eggNOG" id="COG5001">
    <property type="taxonomic scope" value="Bacteria"/>
</dbReference>
<feature type="domain" description="PAS" evidence="3">
    <location>
        <begin position="746"/>
        <end position="792"/>
    </location>
</feature>
<dbReference type="Pfam" id="PF13185">
    <property type="entry name" value="GAF_2"/>
    <property type="match status" value="2"/>
</dbReference>
<dbReference type="Pfam" id="PF00989">
    <property type="entry name" value="PAS"/>
    <property type="match status" value="1"/>
</dbReference>
<feature type="domain" description="PAC" evidence="4">
    <location>
        <begin position="349"/>
        <end position="401"/>
    </location>
</feature>
<dbReference type="InterPro" id="IPR029787">
    <property type="entry name" value="Nucleotide_cyclase"/>
</dbReference>
<dbReference type="InterPro" id="IPR052155">
    <property type="entry name" value="Biofilm_reg_signaling"/>
</dbReference>
<feature type="domain" description="PAC" evidence="4">
    <location>
        <begin position="817"/>
        <end position="871"/>
    </location>
</feature>
<feature type="domain" description="GGDEF" evidence="6">
    <location>
        <begin position="903"/>
        <end position="1035"/>
    </location>
</feature>
<dbReference type="NCBIfam" id="TIGR00254">
    <property type="entry name" value="GGDEF"/>
    <property type="match status" value="1"/>
</dbReference>
<feature type="domain" description="CBS" evidence="7">
    <location>
        <begin position="138"/>
        <end position="193"/>
    </location>
</feature>
<keyword evidence="9" id="KW-1185">Reference proteome</keyword>
<reference evidence="8 9" key="1">
    <citation type="submission" date="2010-08" db="EMBL/GenBank/DDBJ databases">
        <title>Complete sequence of Gallionella capsiferriformans ES-2.</title>
        <authorList>
            <consortium name="US DOE Joint Genome Institute"/>
            <person name="Lucas S."/>
            <person name="Copeland A."/>
            <person name="Lapidus A."/>
            <person name="Cheng J.-F."/>
            <person name="Bruce D."/>
            <person name="Goodwin L."/>
            <person name="Pitluck S."/>
            <person name="Chertkov O."/>
            <person name="Davenport K.W."/>
            <person name="Detter J.C."/>
            <person name="Han C."/>
            <person name="Tapia R."/>
            <person name="Land M."/>
            <person name="Hauser L."/>
            <person name="Chang Y.-J."/>
            <person name="Jeffries C."/>
            <person name="Kyrpides N."/>
            <person name="Ivanova N."/>
            <person name="Mikhailova N."/>
            <person name="Shelobolina E.S."/>
            <person name="Picardal F."/>
            <person name="Roden E."/>
            <person name="Emerson D."/>
            <person name="Woyke T."/>
        </authorList>
    </citation>
    <scope>NUCLEOTIDE SEQUENCE [LARGE SCALE GENOMIC DNA]</scope>
    <source>
        <strain evidence="8 9">ES-2</strain>
    </source>
</reference>
<dbReference type="PANTHER" id="PTHR44757:SF2">
    <property type="entry name" value="BIOFILM ARCHITECTURE MAINTENANCE PROTEIN MBAA"/>
    <property type="match status" value="1"/>
</dbReference>
<dbReference type="InterPro" id="IPR000014">
    <property type="entry name" value="PAS"/>
</dbReference>
<dbReference type="PROSITE" id="PS51371">
    <property type="entry name" value="CBS"/>
    <property type="match status" value="4"/>
</dbReference>
<gene>
    <name evidence="8" type="ordered locus">Galf_1131</name>
</gene>
<dbReference type="InterPro" id="IPR000160">
    <property type="entry name" value="GGDEF_dom"/>
</dbReference>
<dbReference type="eggNOG" id="COG2203">
    <property type="taxonomic scope" value="Bacteria"/>
</dbReference>
<comment type="catalytic activity">
    <reaction evidence="1">
        <text>3',3'-c-di-GMP + H2O = 5'-phosphoguanylyl(3'-&gt;5')guanosine + H(+)</text>
        <dbReference type="Rhea" id="RHEA:24902"/>
        <dbReference type="ChEBI" id="CHEBI:15377"/>
        <dbReference type="ChEBI" id="CHEBI:15378"/>
        <dbReference type="ChEBI" id="CHEBI:58754"/>
        <dbReference type="ChEBI" id="CHEBI:58805"/>
        <dbReference type="EC" id="3.1.4.52"/>
    </reaction>
    <physiologicalReaction direction="left-to-right" evidence="1">
        <dbReference type="Rhea" id="RHEA:24903"/>
    </physiologicalReaction>
</comment>